<protein>
    <submittedName>
        <fullName evidence="2">Zinc-type alcohol dehydrogenase-like protein</fullName>
    </submittedName>
</protein>
<dbReference type="Pfam" id="PF08240">
    <property type="entry name" value="ADH_N"/>
    <property type="match status" value="1"/>
</dbReference>
<dbReference type="SMART" id="SM00829">
    <property type="entry name" value="PKS_ER"/>
    <property type="match status" value="1"/>
</dbReference>
<dbReference type="Gene3D" id="3.90.180.10">
    <property type="entry name" value="Medium-chain alcohol dehydrogenases, catalytic domain"/>
    <property type="match status" value="1"/>
</dbReference>
<dbReference type="InterPro" id="IPR002364">
    <property type="entry name" value="Quin_OxRdtase/zeta-crystal_CS"/>
</dbReference>
<dbReference type="PANTHER" id="PTHR44013">
    <property type="entry name" value="ZINC-TYPE ALCOHOL DEHYDROGENASE-LIKE PROTEIN C16A3.02C"/>
    <property type="match status" value="1"/>
</dbReference>
<dbReference type="CDD" id="cd08267">
    <property type="entry name" value="MDR1"/>
    <property type="match status" value="1"/>
</dbReference>
<dbReference type="KEGG" id="ffu:CLAFUR5_06339"/>
<dbReference type="InterPro" id="IPR013154">
    <property type="entry name" value="ADH-like_N"/>
</dbReference>
<evidence type="ECO:0000259" key="1">
    <source>
        <dbReference type="SMART" id="SM00829"/>
    </source>
</evidence>
<accession>A0A9Q8P8Z6</accession>
<dbReference type="OMA" id="LYWQSHQ"/>
<dbReference type="AlphaFoldDB" id="A0A9Q8P8Z6"/>
<dbReference type="InterPro" id="IPR020843">
    <property type="entry name" value="ER"/>
</dbReference>
<dbReference type="Gene3D" id="3.40.50.720">
    <property type="entry name" value="NAD(P)-binding Rossmann-like Domain"/>
    <property type="match status" value="1"/>
</dbReference>
<dbReference type="RefSeq" id="XP_047762126.1">
    <property type="nucleotide sequence ID" value="XM_047905487.1"/>
</dbReference>
<sequence length="340" mass="36988">MGSTLPSTMRASQWTTNANGIERDMKLNNEASLPKNAASLPSGHTLVKVAYSTVNPFDYKVAETPVVGQYILAKPSVPGLDFSGTVVETKRPDLRIGDRVFGRTDPPTFGCLADYVVVKEAGVYPISDGVSLRDASTAGIAALAAYQSIMPYIKPGDEVLINGGSGGTGHFGIQFAKAAGCRVTTTCSSTNINFCKQLGADEVIEYTKVDLISHLKSCGKQYDLIVDNVFSDRNLYWQCRHYLKPEGTFATPGDTKPAALKDLALAHVLPSWLGGGQRSFAFIRNEPNQNNFEQIAKWMQQGKVKPFIQEEFSLEDAHKAYERLKSGRTRGKIVVKVAGE</sequence>
<dbReference type="PROSITE" id="PS01162">
    <property type="entry name" value="QOR_ZETA_CRYSTAL"/>
    <property type="match status" value="1"/>
</dbReference>
<dbReference type="Proteomes" id="UP000756132">
    <property type="component" value="Chromosome 5"/>
</dbReference>
<dbReference type="Pfam" id="PF13602">
    <property type="entry name" value="ADH_zinc_N_2"/>
    <property type="match status" value="1"/>
</dbReference>
<dbReference type="InterPro" id="IPR036291">
    <property type="entry name" value="NAD(P)-bd_dom_sf"/>
</dbReference>
<dbReference type="SUPFAM" id="SSF51735">
    <property type="entry name" value="NAD(P)-binding Rossmann-fold domains"/>
    <property type="match status" value="1"/>
</dbReference>
<dbReference type="GO" id="GO:0008270">
    <property type="term" value="F:zinc ion binding"/>
    <property type="evidence" value="ECO:0007669"/>
    <property type="project" value="InterPro"/>
</dbReference>
<reference evidence="2" key="1">
    <citation type="submission" date="2021-12" db="EMBL/GenBank/DDBJ databases">
        <authorList>
            <person name="Zaccaron A."/>
            <person name="Stergiopoulos I."/>
        </authorList>
    </citation>
    <scope>NUCLEOTIDE SEQUENCE</scope>
    <source>
        <strain evidence="2">Race5_Kim</strain>
    </source>
</reference>
<organism evidence="2 3">
    <name type="scientific">Passalora fulva</name>
    <name type="common">Tomato leaf mold</name>
    <name type="synonym">Cladosporium fulvum</name>
    <dbReference type="NCBI Taxonomy" id="5499"/>
    <lineage>
        <taxon>Eukaryota</taxon>
        <taxon>Fungi</taxon>
        <taxon>Dikarya</taxon>
        <taxon>Ascomycota</taxon>
        <taxon>Pezizomycotina</taxon>
        <taxon>Dothideomycetes</taxon>
        <taxon>Dothideomycetidae</taxon>
        <taxon>Mycosphaerellales</taxon>
        <taxon>Mycosphaerellaceae</taxon>
        <taxon>Fulvia</taxon>
    </lineage>
</organism>
<dbReference type="GeneID" id="71986217"/>
<reference evidence="2" key="2">
    <citation type="journal article" date="2022" name="Microb. Genom.">
        <title>A chromosome-scale genome assembly of the tomato pathogen Cladosporium fulvum reveals a compartmentalized genome architecture and the presence of a dispensable chromosome.</title>
        <authorList>
            <person name="Zaccaron A.Z."/>
            <person name="Chen L.H."/>
            <person name="Samaras A."/>
            <person name="Stergiopoulos I."/>
        </authorList>
    </citation>
    <scope>NUCLEOTIDE SEQUENCE</scope>
    <source>
        <strain evidence="2">Race5_Kim</strain>
    </source>
</reference>
<evidence type="ECO:0000313" key="3">
    <source>
        <dbReference type="Proteomes" id="UP000756132"/>
    </source>
</evidence>
<dbReference type="GO" id="GO:0016491">
    <property type="term" value="F:oxidoreductase activity"/>
    <property type="evidence" value="ECO:0007669"/>
    <property type="project" value="InterPro"/>
</dbReference>
<dbReference type="PANTHER" id="PTHR44013:SF1">
    <property type="entry name" value="ZINC-TYPE ALCOHOL DEHYDROGENASE-LIKE PROTEIN C16A3.02C"/>
    <property type="match status" value="1"/>
</dbReference>
<name>A0A9Q8P8Z6_PASFU</name>
<proteinExistence type="predicted"/>
<dbReference type="InterPro" id="IPR011032">
    <property type="entry name" value="GroES-like_sf"/>
</dbReference>
<dbReference type="EMBL" id="CP090167">
    <property type="protein sequence ID" value="UJO17760.1"/>
    <property type="molecule type" value="Genomic_DNA"/>
</dbReference>
<dbReference type="SUPFAM" id="SSF50129">
    <property type="entry name" value="GroES-like"/>
    <property type="match status" value="1"/>
</dbReference>
<keyword evidence="3" id="KW-1185">Reference proteome</keyword>
<dbReference type="InterPro" id="IPR052733">
    <property type="entry name" value="Chloroplast_QOR"/>
</dbReference>
<feature type="domain" description="Enoyl reductase (ER)" evidence="1">
    <location>
        <begin position="20"/>
        <end position="335"/>
    </location>
</feature>
<dbReference type="OrthoDB" id="201656at2759"/>
<gene>
    <name evidence="2" type="ORF">CLAFUR5_06339</name>
</gene>
<evidence type="ECO:0000313" key="2">
    <source>
        <dbReference type="EMBL" id="UJO17760.1"/>
    </source>
</evidence>